<reference evidence="9 10" key="1">
    <citation type="submission" date="2021-04" db="EMBL/GenBank/DDBJ databases">
        <title>The genome sequence of type strain Ideonella paludis KCTC 32238.</title>
        <authorList>
            <person name="Liu Y."/>
        </authorList>
    </citation>
    <scope>NUCLEOTIDE SEQUENCE [LARGE SCALE GENOMIC DNA]</scope>
    <source>
        <strain evidence="9 10">KCTC 32238</strain>
    </source>
</reference>
<dbReference type="InterPro" id="IPR009075">
    <property type="entry name" value="AcylCo_DH/oxidase_C"/>
</dbReference>
<keyword evidence="4" id="KW-0274">FAD</keyword>
<dbReference type="SUPFAM" id="SSF47203">
    <property type="entry name" value="Acyl-CoA dehydrogenase C-terminal domain-like"/>
    <property type="match status" value="1"/>
</dbReference>
<organism evidence="9 10">
    <name type="scientific">Ideonella paludis</name>
    <dbReference type="NCBI Taxonomy" id="1233411"/>
    <lineage>
        <taxon>Bacteria</taxon>
        <taxon>Pseudomonadati</taxon>
        <taxon>Pseudomonadota</taxon>
        <taxon>Betaproteobacteria</taxon>
        <taxon>Burkholderiales</taxon>
        <taxon>Sphaerotilaceae</taxon>
        <taxon>Ideonella</taxon>
    </lineage>
</organism>
<dbReference type="RefSeq" id="WP_210809168.1">
    <property type="nucleotide sequence ID" value="NZ_JAGQDG010000004.1"/>
</dbReference>
<dbReference type="PANTHER" id="PTHR43884:SF20">
    <property type="entry name" value="ACYL-COA DEHYDROGENASE FADE28"/>
    <property type="match status" value="1"/>
</dbReference>
<dbReference type="EMBL" id="JAGQDG010000004">
    <property type="protein sequence ID" value="MBQ0935850.1"/>
    <property type="molecule type" value="Genomic_DNA"/>
</dbReference>
<dbReference type="Gene3D" id="1.10.540.10">
    <property type="entry name" value="Acyl-CoA dehydrogenase/oxidase, N-terminal domain"/>
    <property type="match status" value="1"/>
</dbReference>
<accession>A0ABS5DXG4</accession>
<dbReference type="Pfam" id="PF02770">
    <property type="entry name" value="Acyl-CoA_dh_M"/>
    <property type="match status" value="1"/>
</dbReference>
<feature type="domain" description="Acyl-CoA dehydrogenase/oxidase N-terminal" evidence="8">
    <location>
        <begin position="6"/>
        <end position="114"/>
    </location>
</feature>
<dbReference type="InterPro" id="IPR006091">
    <property type="entry name" value="Acyl-CoA_Oxase/DH_mid-dom"/>
</dbReference>
<dbReference type="Proteomes" id="UP000672097">
    <property type="component" value="Unassembled WGS sequence"/>
</dbReference>
<dbReference type="PANTHER" id="PTHR43884">
    <property type="entry name" value="ACYL-COA DEHYDROGENASE"/>
    <property type="match status" value="1"/>
</dbReference>
<comment type="similarity">
    <text evidence="2">Belongs to the acyl-CoA dehydrogenase family.</text>
</comment>
<keyword evidence="5" id="KW-0560">Oxidoreductase</keyword>
<evidence type="ECO:0000256" key="3">
    <source>
        <dbReference type="ARBA" id="ARBA00022630"/>
    </source>
</evidence>
<evidence type="ECO:0000259" key="8">
    <source>
        <dbReference type="Pfam" id="PF02771"/>
    </source>
</evidence>
<evidence type="ECO:0000256" key="4">
    <source>
        <dbReference type="ARBA" id="ARBA00022827"/>
    </source>
</evidence>
<dbReference type="CDD" id="cd00567">
    <property type="entry name" value="ACAD"/>
    <property type="match status" value="1"/>
</dbReference>
<sequence length="377" mass="40279">MDFDFTDDQLALRDAVARWVDKGFGFERRHHLAKAGGATRAVWQELADLGLTGLAVPSEHGGMGFGAVEAMVVMEELGTGLVNAPFAAGALVAPALLQAAPAEVQAEWLPRIAERSALVVLAHQERAARYRLHHVSTQAQRSGDQWLLTGSKSVVPAGDEADAFIVPARLSGAVDATDGIGLFLVRPGTAGCSVRGHATQDGARAAELLLQACAATLVCEQGFEVLEEAVDIGIAALCAEGVGLMGKLTAITVDYMNTRKQFGTTLASFQALRHRIADVKMQLELARSMSYYASLKLGEPAPARRRALSQAKVQLGQSARFVGQQCIQLHGGIGVTDEYIASHYFKRLTMLEMQFGDTLHHLGEVSTRMQDTAGVFG</sequence>
<evidence type="ECO:0000259" key="7">
    <source>
        <dbReference type="Pfam" id="PF02770"/>
    </source>
</evidence>
<keyword evidence="10" id="KW-1185">Reference proteome</keyword>
<dbReference type="InterPro" id="IPR013786">
    <property type="entry name" value="AcylCoA_DH/ox_N"/>
</dbReference>
<gene>
    <name evidence="9" type="ORF">KAK11_10985</name>
</gene>
<keyword evidence="3" id="KW-0285">Flavoprotein</keyword>
<feature type="domain" description="Acyl-CoA dehydrogenase/oxidase C-terminal" evidence="6">
    <location>
        <begin position="221"/>
        <end position="358"/>
    </location>
</feature>
<evidence type="ECO:0000259" key="6">
    <source>
        <dbReference type="Pfam" id="PF00441"/>
    </source>
</evidence>
<dbReference type="InterPro" id="IPR009100">
    <property type="entry name" value="AcylCoA_DH/oxidase_NM_dom_sf"/>
</dbReference>
<protein>
    <submittedName>
        <fullName evidence="9">Acyl-CoA dehydrogenase family protein</fullName>
    </submittedName>
</protein>
<feature type="domain" description="Acyl-CoA oxidase/dehydrogenase middle" evidence="7">
    <location>
        <begin position="125"/>
        <end position="207"/>
    </location>
</feature>
<evidence type="ECO:0000313" key="10">
    <source>
        <dbReference type="Proteomes" id="UP000672097"/>
    </source>
</evidence>
<dbReference type="Pfam" id="PF00441">
    <property type="entry name" value="Acyl-CoA_dh_1"/>
    <property type="match status" value="1"/>
</dbReference>
<dbReference type="InterPro" id="IPR037069">
    <property type="entry name" value="AcylCoA_DH/ox_N_sf"/>
</dbReference>
<dbReference type="InterPro" id="IPR046373">
    <property type="entry name" value="Acyl-CoA_Oxase/DH_mid-dom_sf"/>
</dbReference>
<dbReference type="Gene3D" id="1.20.140.10">
    <property type="entry name" value="Butyryl-CoA Dehydrogenase, subunit A, domain 3"/>
    <property type="match status" value="1"/>
</dbReference>
<comment type="caution">
    <text evidence="9">The sequence shown here is derived from an EMBL/GenBank/DDBJ whole genome shotgun (WGS) entry which is preliminary data.</text>
</comment>
<evidence type="ECO:0000256" key="2">
    <source>
        <dbReference type="ARBA" id="ARBA00009347"/>
    </source>
</evidence>
<dbReference type="Gene3D" id="2.40.110.10">
    <property type="entry name" value="Butyryl-CoA Dehydrogenase, subunit A, domain 2"/>
    <property type="match status" value="1"/>
</dbReference>
<dbReference type="Pfam" id="PF02771">
    <property type="entry name" value="Acyl-CoA_dh_N"/>
    <property type="match status" value="1"/>
</dbReference>
<dbReference type="SUPFAM" id="SSF56645">
    <property type="entry name" value="Acyl-CoA dehydrogenase NM domain-like"/>
    <property type="match status" value="1"/>
</dbReference>
<name>A0ABS5DXG4_9BURK</name>
<evidence type="ECO:0000256" key="5">
    <source>
        <dbReference type="ARBA" id="ARBA00023002"/>
    </source>
</evidence>
<evidence type="ECO:0000256" key="1">
    <source>
        <dbReference type="ARBA" id="ARBA00001974"/>
    </source>
</evidence>
<dbReference type="InterPro" id="IPR036250">
    <property type="entry name" value="AcylCo_DH-like_C"/>
</dbReference>
<comment type="cofactor">
    <cofactor evidence="1">
        <name>FAD</name>
        <dbReference type="ChEBI" id="CHEBI:57692"/>
    </cofactor>
</comment>
<evidence type="ECO:0000313" key="9">
    <source>
        <dbReference type="EMBL" id="MBQ0935850.1"/>
    </source>
</evidence>
<proteinExistence type="inferred from homology"/>